<dbReference type="InterPro" id="IPR014263">
    <property type="entry name" value="Methanolan_biosynth_EpsI"/>
</dbReference>
<name>A0A2U8FTY2_9BURK</name>
<dbReference type="OrthoDB" id="8583485at2"/>
<reference evidence="2 3" key="1">
    <citation type="submission" date="2018-05" db="EMBL/GenBank/DDBJ databases">
        <title>complete genome sequence of Aquabacterium olei NBRC 110486.</title>
        <authorList>
            <person name="Tang B."/>
            <person name="Chang J."/>
            <person name="Zhang L."/>
            <person name="Yang H."/>
        </authorList>
    </citation>
    <scope>NUCLEOTIDE SEQUENCE [LARGE SCALE GENOMIC DNA]</scope>
    <source>
        <strain evidence="2 3">NBRC 110486</strain>
    </source>
</reference>
<dbReference type="AlphaFoldDB" id="A0A2U8FTY2"/>
<protein>
    <submittedName>
        <fullName evidence="2">EpsI family protein</fullName>
    </submittedName>
</protein>
<evidence type="ECO:0000259" key="1">
    <source>
        <dbReference type="Pfam" id="PF11984"/>
    </source>
</evidence>
<dbReference type="Pfam" id="PF11984">
    <property type="entry name" value="DUF3485"/>
    <property type="match status" value="1"/>
</dbReference>
<sequence length="230" mass="25274">MTSWTRSTVVATTLLLFALAAVLIRPDINSSAPDPHLEASVPQSFGSWKMLPNPLQQISVATQGATSTDQPYDEVVSRTYVNPQGDMVMLALAYGKNQRQEVKVHRPELCYPAQGFKVMSLQPVTFTGIADSASGKNVTGQRMVVNARSSAEVVSYWIRIGDTYSSSPWQVRWQIMKEGLQGRMTDGMLVRVSQRVSPGEDPAPHHALVESFARDLLAAVPPATRSYLVR</sequence>
<dbReference type="RefSeq" id="WP_109037474.1">
    <property type="nucleotide sequence ID" value="NZ_CP029210.1"/>
</dbReference>
<dbReference type="Proteomes" id="UP000244892">
    <property type="component" value="Chromosome"/>
</dbReference>
<evidence type="ECO:0000313" key="3">
    <source>
        <dbReference type="Proteomes" id="UP000244892"/>
    </source>
</evidence>
<accession>A0A2U8FTY2</accession>
<keyword evidence="3" id="KW-1185">Reference proteome</keyword>
<dbReference type="EMBL" id="CP029210">
    <property type="protein sequence ID" value="AWI54480.1"/>
    <property type="molecule type" value="Genomic_DNA"/>
</dbReference>
<proteinExistence type="predicted"/>
<organism evidence="2 3">
    <name type="scientific">Aquabacterium olei</name>
    <dbReference type="NCBI Taxonomy" id="1296669"/>
    <lineage>
        <taxon>Bacteria</taxon>
        <taxon>Pseudomonadati</taxon>
        <taxon>Pseudomonadota</taxon>
        <taxon>Betaproteobacteria</taxon>
        <taxon>Burkholderiales</taxon>
        <taxon>Aquabacterium</taxon>
    </lineage>
</organism>
<evidence type="ECO:0000313" key="2">
    <source>
        <dbReference type="EMBL" id="AWI54480.1"/>
    </source>
</evidence>
<dbReference type="KEGG" id="aon:DEH84_14390"/>
<feature type="domain" description="Methanolan biosynthesis EpsI" evidence="1">
    <location>
        <begin position="9"/>
        <end position="222"/>
    </location>
</feature>
<dbReference type="NCBIfam" id="TIGR02914">
    <property type="entry name" value="EpsI_fam"/>
    <property type="match status" value="1"/>
</dbReference>
<gene>
    <name evidence="2" type="primary">epsI</name>
    <name evidence="2" type="ORF">DEH84_14390</name>
</gene>